<proteinExistence type="inferred from homology"/>
<dbReference type="NCBIfam" id="TIGR00797">
    <property type="entry name" value="matE"/>
    <property type="match status" value="1"/>
</dbReference>
<dbReference type="GO" id="GO:0015297">
    <property type="term" value="F:antiporter activity"/>
    <property type="evidence" value="ECO:0007669"/>
    <property type="project" value="InterPro"/>
</dbReference>
<feature type="transmembrane region" description="Helical" evidence="6">
    <location>
        <begin position="558"/>
        <end position="578"/>
    </location>
</feature>
<sequence length="608" mass="64658">MALTLLSGSSRASSFYAPQNNGILPRELTKGKPFMLRLPHSSLVSRRNGSSKVGYADSGSRKFPLSICNQIRFMSSQSIHSLRAKCPVASNFDVSAVADDTLSEDSGRELQELSDTVSSETDGIGNLLADSTAASNHSRDIKGELLSLSLPALAGQAIDPLAQLMETAYVGRLGSVELASAGVSISLFNVISKLFNIPLLSVATSFVAEDIARTEAGFSLSEGDQGSRSTPFRGKAERRQLSSVSTALLLAVCIGIVEALALYLGSGPLLSLMGISHTSPMRAPAQRYLALRALGAPAFVVSLALQGIFRGFKDTKTPVFSLAIGNFIGVVLFPILMFYFRLGASGAAISIVLSQYLVSFSMLWCLNKRAVLLPPKLGGLQFVGYLKSGGYLLGRTLSVLFTMTLGTSMAARQGPVAMAAHQVCLQVWLAVSLLTDALAASAQALIAGYSSKGDYRVVREISNFVMKIGVVTGVILAVALGVSFPSMATLFTQDMEVLGIVKTGVLFVSASQPINALAFIFDGLHYGVSDFAYAAHSMMVVGAISSAFLFYAPRAFGLPGVWLGLTLFMGLRMMAGFIRIMSKDGPWWFLHCDMSSLKEGSQGQKHAR</sequence>
<feature type="transmembrane region" description="Helical" evidence="6">
    <location>
        <begin position="531"/>
        <end position="552"/>
    </location>
</feature>
<evidence type="ECO:0000256" key="5">
    <source>
        <dbReference type="ARBA" id="ARBA00023136"/>
    </source>
</evidence>
<dbReference type="InterPro" id="IPR002528">
    <property type="entry name" value="MATE_fam"/>
</dbReference>
<evidence type="ECO:0000313" key="8">
    <source>
        <dbReference type="Proteomes" id="UP000249390"/>
    </source>
</evidence>
<dbReference type="InterPro" id="IPR044644">
    <property type="entry name" value="DinF-like"/>
</dbReference>
<keyword evidence="4 6" id="KW-1133">Transmembrane helix</keyword>
<evidence type="ECO:0000256" key="4">
    <source>
        <dbReference type="ARBA" id="ARBA00022989"/>
    </source>
</evidence>
<organism evidence="7 8">
    <name type="scientific">Cuscuta australis</name>
    <dbReference type="NCBI Taxonomy" id="267555"/>
    <lineage>
        <taxon>Eukaryota</taxon>
        <taxon>Viridiplantae</taxon>
        <taxon>Streptophyta</taxon>
        <taxon>Embryophyta</taxon>
        <taxon>Tracheophyta</taxon>
        <taxon>Spermatophyta</taxon>
        <taxon>Magnoliopsida</taxon>
        <taxon>eudicotyledons</taxon>
        <taxon>Gunneridae</taxon>
        <taxon>Pentapetalae</taxon>
        <taxon>asterids</taxon>
        <taxon>lamiids</taxon>
        <taxon>Solanales</taxon>
        <taxon>Convolvulaceae</taxon>
        <taxon>Cuscuteae</taxon>
        <taxon>Cuscuta</taxon>
        <taxon>Cuscuta subgen. Grammica</taxon>
        <taxon>Cuscuta sect. Cleistogrammica</taxon>
    </lineage>
</organism>
<keyword evidence="5 6" id="KW-0472">Membrane</keyword>
<comment type="similarity">
    <text evidence="2 6">Belongs to the multi antimicrobial extrusion (MATE) (TC 2.A.66.1) family.</text>
</comment>
<name>A0A328D307_9ASTE</name>
<feature type="transmembrane region" description="Helical" evidence="6">
    <location>
        <begin position="427"/>
        <end position="449"/>
    </location>
</feature>
<dbReference type="GO" id="GO:0009507">
    <property type="term" value="C:chloroplast"/>
    <property type="evidence" value="ECO:0007669"/>
    <property type="project" value="TreeGrafter"/>
</dbReference>
<protein>
    <recommendedName>
        <fullName evidence="6">Protein DETOXIFICATION</fullName>
    </recommendedName>
    <alternativeName>
        <fullName evidence="6">Multidrug and toxic compound extrusion protein</fullName>
    </alternativeName>
</protein>
<evidence type="ECO:0000256" key="3">
    <source>
        <dbReference type="ARBA" id="ARBA00022692"/>
    </source>
</evidence>
<dbReference type="AlphaFoldDB" id="A0A328D307"/>
<evidence type="ECO:0000256" key="2">
    <source>
        <dbReference type="ARBA" id="ARBA00010199"/>
    </source>
</evidence>
<evidence type="ECO:0000313" key="7">
    <source>
        <dbReference type="EMBL" id="RAL39774.1"/>
    </source>
</evidence>
<feature type="transmembrane region" description="Helical" evidence="6">
    <location>
        <begin position="346"/>
        <end position="367"/>
    </location>
</feature>
<feature type="transmembrane region" description="Helical" evidence="6">
    <location>
        <begin position="317"/>
        <end position="340"/>
    </location>
</feature>
<comment type="caution">
    <text evidence="6">Lacks conserved residue(s) required for the propagation of feature annotation.</text>
</comment>
<dbReference type="GO" id="GO:0016020">
    <property type="term" value="C:membrane"/>
    <property type="evidence" value="ECO:0007669"/>
    <property type="project" value="UniProtKB-SubCell"/>
</dbReference>
<feature type="transmembrane region" description="Helical" evidence="6">
    <location>
        <begin position="285"/>
        <end position="305"/>
    </location>
</feature>
<dbReference type="GO" id="GO:0042910">
    <property type="term" value="F:xenobiotic transmembrane transporter activity"/>
    <property type="evidence" value="ECO:0007669"/>
    <property type="project" value="InterPro"/>
</dbReference>
<dbReference type="CDD" id="cd13136">
    <property type="entry name" value="MATE_DinF_like"/>
    <property type="match status" value="1"/>
</dbReference>
<dbReference type="Pfam" id="PF01554">
    <property type="entry name" value="MatE"/>
    <property type="match status" value="2"/>
</dbReference>
<dbReference type="PANTHER" id="PTHR42893">
    <property type="entry name" value="PROTEIN DETOXIFICATION 44, CHLOROPLASTIC-RELATED"/>
    <property type="match status" value="1"/>
</dbReference>
<evidence type="ECO:0000256" key="1">
    <source>
        <dbReference type="ARBA" id="ARBA00004141"/>
    </source>
</evidence>
<dbReference type="EMBL" id="NQVE01000200">
    <property type="protein sequence ID" value="RAL39774.1"/>
    <property type="molecule type" value="Genomic_DNA"/>
</dbReference>
<accession>A0A328D307</accession>
<reference evidence="7 8" key="1">
    <citation type="submission" date="2018-06" db="EMBL/GenBank/DDBJ databases">
        <title>The Genome of Cuscuta australis (Dodder) Provides Insight into the Evolution of Plant Parasitism.</title>
        <authorList>
            <person name="Liu H."/>
        </authorList>
    </citation>
    <scope>NUCLEOTIDE SEQUENCE [LARGE SCALE GENOMIC DNA]</scope>
    <source>
        <strain evidence="8">cv. Yunnan</strain>
        <tissue evidence="7">Vines</tissue>
    </source>
</reference>
<feature type="transmembrane region" description="Helical" evidence="6">
    <location>
        <begin position="241"/>
        <end position="265"/>
    </location>
</feature>
<evidence type="ECO:0000256" key="6">
    <source>
        <dbReference type="RuleBase" id="RU004914"/>
    </source>
</evidence>
<keyword evidence="3 6" id="KW-0812">Transmembrane</keyword>
<comment type="subcellular location">
    <subcellularLocation>
        <location evidence="1">Membrane</location>
        <topology evidence="1">Multi-pass membrane protein</topology>
    </subcellularLocation>
</comment>
<dbReference type="Proteomes" id="UP000249390">
    <property type="component" value="Unassembled WGS sequence"/>
</dbReference>
<feature type="transmembrane region" description="Helical" evidence="6">
    <location>
        <begin position="461"/>
        <end position="484"/>
    </location>
</feature>
<keyword evidence="8" id="KW-1185">Reference proteome</keyword>
<comment type="caution">
    <text evidence="7">The sequence shown here is derived from an EMBL/GenBank/DDBJ whole genome shotgun (WGS) entry which is preliminary data.</text>
</comment>
<feature type="transmembrane region" description="Helical" evidence="6">
    <location>
        <begin position="504"/>
        <end position="524"/>
    </location>
</feature>
<dbReference type="PANTHER" id="PTHR42893:SF45">
    <property type="entry name" value="PROTEIN DETOXIFICATION 45, CHLOROPLASTIC"/>
    <property type="match status" value="1"/>
</dbReference>
<gene>
    <name evidence="7" type="ORF">DM860_003307</name>
</gene>